<protein>
    <submittedName>
        <fullName evidence="1">Trigger factor</fullName>
    </submittedName>
</protein>
<dbReference type="RefSeq" id="WP_013046156.1">
    <property type="nucleotide sequence ID" value="NC_014010.1"/>
</dbReference>
<proteinExistence type="predicted"/>
<evidence type="ECO:0000313" key="2">
    <source>
        <dbReference type="Proteomes" id="UP000007460"/>
    </source>
</evidence>
<accession>D5BTD2</accession>
<sequence>MDVQTPSSFAKSLLQSADSHSVIVAYSIPERDLLRDLVTDGAKLYPDLKYVNLLRVAKRWVRDYRQDDFDALPPFRKDPKRWGAKRLPNSLASIMRLTDFPAPFDYAPGKTSTKFKTVKSALEKKNQTYELLTSKQKKKATESLKHNKFDVEALEVLLMEIIKTDSSLLKPQIKPLFC</sequence>
<reference evidence="1 2" key="1">
    <citation type="journal article" date="2010" name="J. Bacteriol.">
        <title>Complete genome sequence of "Candidatus Puniceispirillum marinum" IMCC1322, a representative of the SAR116 clade in the Alphaproteobacteria.</title>
        <authorList>
            <person name="Oh H.M."/>
            <person name="Kwon K.K."/>
            <person name="Kang I."/>
            <person name="Kang S.G."/>
            <person name="Lee J.H."/>
            <person name="Kim S.J."/>
            <person name="Cho J.C."/>
        </authorList>
    </citation>
    <scope>NUCLEOTIDE SEQUENCE [LARGE SCALE GENOMIC DNA]</scope>
    <source>
        <strain evidence="1 2">IMCC1322</strain>
    </source>
</reference>
<dbReference type="OrthoDB" id="9878649at2"/>
<name>D5BTD2_PUNMI</name>
<organism evidence="1 2">
    <name type="scientific">Puniceispirillum marinum (strain IMCC1322)</name>
    <dbReference type="NCBI Taxonomy" id="488538"/>
    <lineage>
        <taxon>Bacteria</taxon>
        <taxon>Pseudomonadati</taxon>
        <taxon>Pseudomonadota</taxon>
        <taxon>Alphaproteobacteria</taxon>
        <taxon>Candidatus Puniceispirillales</taxon>
        <taxon>Candidatus Puniceispirillaceae</taxon>
        <taxon>Candidatus Puniceispirillum</taxon>
    </lineage>
</organism>
<dbReference type="Proteomes" id="UP000007460">
    <property type="component" value="Chromosome"/>
</dbReference>
<dbReference type="HOGENOM" id="CLU_1509400_0_0_5"/>
<gene>
    <name evidence="1" type="ordered locus">SAR116_1286</name>
</gene>
<dbReference type="KEGG" id="apb:SAR116_1286"/>
<evidence type="ECO:0000313" key="1">
    <source>
        <dbReference type="EMBL" id="ADE39529.1"/>
    </source>
</evidence>
<dbReference type="EMBL" id="CP001751">
    <property type="protein sequence ID" value="ADE39529.1"/>
    <property type="molecule type" value="Genomic_DNA"/>
</dbReference>
<dbReference type="AlphaFoldDB" id="D5BTD2"/>
<keyword evidence="2" id="KW-1185">Reference proteome</keyword>